<protein>
    <submittedName>
        <fullName evidence="3">NTP transferase domain-containing protein</fullName>
    </submittedName>
</protein>
<dbReference type="GO" id="GO:0016779">
    <property type="term" value="F:nucleotidyltransferase activity"/>
    <property type="evidence" value="ECO:0007669"/>
    <property type="project" value="UniProtKB-ARBA"/>
</dbReference>
<reference evidence="3" key="1">
    <citation type="submission" date="2022-01" db="EMBL/GenBank/DDBJ databases">
        <authorList>
            <person name="Jo J.-H."/>
            <person name="Im W.-T."/>
        </authorList>
    </citation>
    <scope>NUCLEOTIDE SEQUENCE</scope>
    <source>
        <strain evidence="3">G124</strain>
    </source>
</reference>
<evidence type="ECO:0000259" key="2">
    <source>
        <dbReference type="Pfam" id="PF12804"/>
    </source>
</evidence>
<dbReference type="RefSeq" id="WP_235068590.1">
    <property type="nucleotide sequence ID" value="NZ_JAKFGM010000003.1"/>
</dbReference>
<dbReference type="Pfam" id="PF12804">
    <property type="entry name" value="NTP_transf_3"/>
    <property type="match status" value="1"/>
</dbReference>
<evidence type="ECO:0000256" key="1">
    <source>
        <dbReference type="ARBA" id="ARBA00022842"/>
    </source>
</evidence>
<dbReference type="AlphaFoldDB" id="A0A9X1QR04"/>
<dbReference type="SUPFAM" id="SSF53448">
    <property type="entry name" value="Nucleotide-diphospho-sugar transferases"/>
    <property type="match status" value="1"/>
</dbReference>
<keyword evidence="4" id="KW-1185">Reference proteome</keyword>
<organism evidence="3 4">
    <name type="scientific">Sphingomonas cremea</name>
    <dbReference type="NCBI Taxonomy" id="2904799"/>
    <lineage>
        <taxon>Bacteria</taxon>
        <taxon>Pseudomonadati</taxon>
        <taxon>Pseudomonadota</taxon>
        <taxon>Alphaproteobacteria</taxon>
        <taxon>Sphingomonadales</taxon>
        <taxon>Sphingomonadaceae</taxon>
        <taxon>Sphingomonas</taxon>
    </lineage>
</organism>
<accession>A0A9X1QR04</accession>
<comment type="caution">
    <text evidence="3">The sequence shown here is derived from an EMBL/GenBank/DDBJ whole genome shotgun (WGS) entry which is preliminary data.</text>
</comment>
<evidence type="ECO:0000313" key="4">
    <source>
        <dbReference type="Proteomes" id="UP001139410"/>
    </source>
</evidence>
<proteinExistence type="predicted"/>
<dbReference type="Gene3D" id="3.90.550.10">
    <property type="entry name" value="Spore Coat Polysaccharide Biosynthesis Protein SpsA, Chain A"/>
    <property type="match status" value="1"/>
</dbReference>
<keyword evidence="1" id="KW-0460">Magnesium</keyword>
<sequence length="255" mass="27242">MNRWTALLLAGSRPGTDPFAQAYGTNLKALIPVGGMPMIARPAAALLAAPDIDRVRVLTQQPERIADALPDDPRLSLELSGVTIAATLEAILADPSTRYPLLVTTADHALLDPQMIADFCGRAAGVDVAIGMVERRALTARLAVTKRTWLSFRGGAYSGANLFAFGSARATQAVALWRSVEQDRKKGWRMIAALGPALLLGAVLRVRTIDQTLEAVGRRLDLAIRKVELANPLAAVDVDKPEDHALVTAILEGRA</sequence>
<feature type="domain" description="MobA-like NTP transferase" evidence="2">
    <location>
        <begin position="24"/>
        <end position="137"/>
    </location>
</feature>
<gene>
    <name evidence="3" type="ORF">LVY65_12540</name>
</gene>
<dbReference type="InterPro" id="IPR025877">
    <property type="entry name" value="MobA-like_NTP_Trfase"/>
</dbReference>
<dbReference type="Proteomes" id="UP001139410">
    <property type="component" value="Unassembled WGS sequence"/>
</dbReference>
<dbReference type="EMBL" id="JAKFGM010000003">
    <property type="protein sequence ID" value="MCF2515884.1"/>
    <property type="molecule type" value="Genomic_DNA"/>
</dbReference>
<keyword evidence="3" id="KW-0808">Transferase</keyword>
<dbReference type="InterPro" id="IPR029044">
    <property type="entry name" value="Nucleotide-diphossugar_trans"/>
</dbReference>
<evidence type="ECO:0000313" key="3">
    <source>
        <dbReference type="EMBL" id="MCF2515884.1"/>
    </source>
</evidence>
<name>A0A9X1QR04_9SPHN</name>